<keyword evidence="2" id="KW-1185">Reference proteome</keyword>
<name>A0ABS3MVG9_9BRAD</name>
<protein>
    <recommendedName>
        <fullName evidence="3">Transposase</fullName>
    </recommendedName>
</protein>
<accession>A0ABS3MVG9</accession>
<evidence type="ECO:0000313" key="1">
    <source>
        <dbReference type="EMBL" id="MBO1435512.1"/>
    </source>
</evidence>
<evidence type="ECO:0008006" key="3">
    <source>
        <dbReference type="Google" id="ProtNLM"/>
    </source>
</evidence>
<dbReference type="EMBL" id="JAGEPA010000002">
    <property type="protein sequence ID" value="MBO1435512.1"/>
    <property type="molecule type" value="Genomic_DNA"/>
</dbReference>
<organism evidence="1 2">
    <name type="scientific">Bradyrhizobium quebecense</name>
    <dbReference type="NCBI Taxonomy" id="2748629"/>
    <lineage>
        <taxon>Bacteria</taxon>
        <taxon>Pseudomonadati</taxon>
        <taxon>Pseudomonadota</taxon>
        <taxon>Alphaproteobacteria</taxon>
        <taxon>Hyphomicrobiales</taxon>
        <taxon>Nitrobacteraceae</taxon>
        <taxon>Bradyrhizobium</taxon>
    </lineage>
</organism>
<gene>
    <name evidence="1" type="ORF">J4P68_40405</name>
</gene>
<dbReference type="Proteomes" id="UP000692816">
    <property type="component" value="Unassembled WGS sequence"/>
</dbReference>
<proteinExistence type="predicted"/>
<sequence length="155" mass="17390">MYVRYKGGGVSLRRLANAERVVSAATERYRSAKRGEKGRILDELCATTGWHRKHAVRALRRRETVGSGKLETTRKRRRRYGATIKDALTALWEASDRVCGKRLKVMIPTSVAQMHTAITVEMLAGSKLCPPQASVSTFSCQQIRMPSFRNNPSIV</sequence>
<evidence type="ECO:0000313" key="2">
    <source>
        <dbReference type="Proteomes" id="UP000692816"/>
    </source>
</evidence>
<comment type="caution">
    <text evidence="1">The sequence shown here is derived from an EMBL/GenBank/DDBJ whole genome shotgun (WGS) entry which is preliminary data.</text>
</comment>
<reference evidence="1" key="1">
    <citation type="journal article" date="2021" name="Int. J. Syst. Evol. Microbiol.">
        <title>Bradyrhizobium septentrionale sp. nov. (sv. septentrionale) and Bradyrhizobium quebecense sp. nov. (sv. septentrionale) associated with legumes native to Canada possess rearranged symbiosis genes and numerous insertion sequences.</title>
        <authorList>
            <person name="Bromfield E.S.P."/>
            <person name="Cloutier S."/>
        </authorList>
    </citation>
    <scope>NUCLEOTIDE SEQUENCE</scope>
    <source>
        <strain evidence="1">12S5</strain>
    </source>
</reference>